<dbReference type="SUPFAM" id="SSF56801">
    <property type="entry name" value="Acetyl-CoA synthetase-like"/>
    <property type="match status" value="1"/>
</dbReference>
<dbReference type="EMBL" id="CP040908">
    <property type="protein sequence ID" value="QLL59845.1"/>
    <property type="molecule type" value="Genomic_DNA"/>
</dbReference>
<evidence type="ECO:0000256" key="2">
    <source>
        <dbReference type="ARBA" id="ARBA00022598"/>
    </source>
</evidence>
<dbReference type="Proteomes" id="UP000510643">
    <property type="component" value="Chromosome"/>
</dbReference>
<comment type="similarity">
    <text evidence="1">Belongs to the ATP-dependent AMP-binding enzyme family.</text>
</comment>
<evidence type="ECO:0000313" key="5">
    <source>
        <dbReference type="EMBL" id="QLL59845.1"/>
    </source>
</evidence>
<dbReference type="Pfam" id="PF13193">
    <property type="entry name" value="AMP-binding_C"/>
    <property type="match status" value="1"/>
</dbReference>
<dbReference type="InterPro" id="IPR045851">
    <property type="entry name" value="AMP-bd_C_sf"/>
</dbReference>
<dbReference type="Gene3D" id="2.30.38.10">
    <property type="entry name" value="Luciferase, Domain 3"/>
    <property type="match status" value="1"/>
</dbReference>
<reference evidence="5 6" key="1">
    <citation type="submission" date="2019-06" db="EMBL/GenBank/DDBJ databases">
        <title>Emergence of pandrug resistant Empedobacter falsenii in China.</title>
        <authorList>
            <person name="Dong N."/>
            <person name="Chen S."/>
            <person name="Zhang R."/>
        </authorList>
    </citation>
    <scope>NUCLEOTIDE SEQUENCE [LARGE SCALE GENOMIC DNA]</scope>
    <source>
        <strain evidence="5 6">1681-1</strain>
    </source>
</reference>
<dbReference type="Pfam" id="PF00501">
    <property type="entry name" value="AMP-binding"/>
    <property type="match status" value="1"/>
</dbReference>
<feature type="domain" description="AMP-binding enzyme C-terminal" evidence="4">
    <location>
        <begin position="446"/>
        <end position="520"/>
    </location>
</feature>
<keyword evidence="6" id="KW-1185">Reference proteome</keyword>
<keyword evidence="2" id="KW-0436">Ligase</keyword>
<dbReference type="PANTHER" id="PTHR43201">
    <property type="entry name" value="ACYL-COA SYNTHETASE"/>
    <property type="match status" value="1"/>
</dbReference>
<dbReference type="Gene3D" id="3.40.50.980">
    <property type="match status" value="2"/>
</dbReference>
<evidence type="ECO:0000259" key="3">
    <source>
        <dbReference type="Pfam" id="PF00501"/>
    </source>
</evidence>
<dbReference type="KEGG" id="efal:FH779_09505"/>
<protein>
    <submittedName>
        <fullName evidence="5">AMP-binding protein</fullName>
    </submittedName>
</protein>
<dbReference type="Gene3D" id="3.30.300.30">
    <property type="match status" value="1"/>
</dbReference>
<accession>A0A7H9DXR1</accession>
<dbReference type="InterPro" id="IPR025110">
    <property type="entry name" value="AMP-bd_C"/>
</dbReference>
<dbReference type="InterPro" id="IPR020845">
    <property type="entry name" value="AMP-binding_CS"/>
</dbReference>
<organism evidence="5 6">
    <name type="scientific">Empedobacter falsenii</name>
    <dbReference type="NCBI Taxonomy" id="343874"/>
    <lineage>
        <taxon>Bacteria</taxon>
        <taxon>Pseudomonadati</taxon>
        <taxon>Bacteroidota</taxon>
        <taxon>Flavobacteriia</taxon>
        <taxon>Flavobacteriales</taxon>
        <taxon>Weeksellaceae</taxon>
        <taxon>Empedobacter</taxon>
    </lineage>
</organism>
<dbReference type="InterPro" id="IPR000873">
    <property type="entry name" value="AMP-dep_synth/lig_dom"/>
</dbReference>
<evidence type="ECO:0000313" key="6">
    <source>
        <dbReference type="Proteomes" id="UP000510643"/>
    </source>
</evidence>
<name>A0A7H9DXR1_9FLAO</name>
<dbReference type="FunFam" id="3.40.50.12780:FF:000003">
    <property type="entry name" value="Long-chain-fatty-acid--CoA ligase FadD"/>
    <property type="match status" value="1"/>
</dbReference>
<gene>
    <name evidence="5" type="ORF">FH779_09505</name>
</gene>
<dbReference type="PANTHER" id="PTHR43201:SF5">
    <property type="entry name" value="MEDIUM-CHAIN ACYL-COA LIGASE ACSF2, MITOCHONDRIAL"/>
    <property type="match status" value="1"/>
</dbReference>
<evidence type="ECO:0000259" key="4">
    <source>
        <dbReference type="Pfam" id="PF13193"/>
    </source>
</evidence>
<dbReference type="PROSITE" id="PS00455">
    <property type="entry name" value="AMP_BINDING"/>
    <property type="match status" value="1"/>
</dbReference>
<dbReference type="GO" id="GO:0031956">
    <property type="term" value="F:medium-chain fatty acid-CoA ligase activity"/>
    <property type="evidence" value="ECO:0007669"/>
    <property type="project" value="TreeGrafter"/>
</dbReference>
<dbReference type="AlphaFoldDB" id="A0A7H9DXR1"/>
<feature type="domain" description="AMP-dependent synthetase/ligase" evidence="3">
    <location>
        <begin position="25"/>
        <end position="395"/>
    </location>
</feature>
<dbReference type="GO" id="GO:0006631">
    <property type="term" value="P:fatty acid metabolic process"/>
    <property type="evidence" value="ECO:0007669"/>
    <property type="project" value="TreeGrafter"/>
</dbReference>
<sequence length="545" mass="61275">MSNLSYSSGASQYPLLGETIGENLRNTVAKYPQQEALVCVDQNYRATYTEFYSQTEQIAKSLIAIGLQKGDRVGIWAPNRAEWTLLQYATARVGMILVNLNPAYRENELEFVLNQAEISAVFAALSFKTSEYKVMLNNVKENSKSLKHIIIFEENWDDFLIKGEEISTSEVHQIEQAVQFDDAVNIQYTSGTTGFPKGVTLTHHNLLNNGFFIGVRLNYTHRDRVCIPVPFYHCFGMVIGNMACTSHGACMVIPSDSFDPAKTLNAVEMEKCTSLYGVPTMFIAELELPNFDRFDLTSLRTGVMAGSPCPIEIMKKVQAKMNMKEVSICYGMTETSPVSTQTIIGTPLEKQVSTVGTVQDHLEIKIIDPQTGDILPRGIAGEFCTRGYSVMQKYWNNPEATSQVIDENNWLHTGDLATMDVDGYINITGRIKDIIIRGGENISPKEIEDFLYEHESISDVQIIGVPSIKYGEEVMAWVKVKDGITITEDELKAYCLSIAHFKRPKYWKFVQEFPMTISGKIRKIEMREVSIKELGLENARKVKTS</sequence>
<proteinExistence type="inferred from homology"/>
<dbReference type="FunFam" id="3.30.300.30:FF:000008">
    <property type="entry name" value="2,3-dihydroxybenzoate-AMP ligase"/>
    <property type="match status" value="1"/>
</dbReference>
<evidence type="ECO:0000256" key="1">
    <source>
        <dbReference type="ARBA" id="ARBA00006432"/>
    </source>
</evidence>
<dbReference type="CDD" id="cd05917">
    <property type="entry name" value="FACL_like_2"/>
    <property type="match status" value="1"/>
</dbReference>